<evidence type="ECO:0000313" key="2">
    <source>
        <dbReference type="EMBL" id="CAE8619605.1"/>
    </source>
</evidence>
<organism evidence="3 4">
    <name type="scientific">Polarella glacialis</name>
    <name type="common">Dinoflagellate</name>
    <dbReference type="NCBI Taxonomy" id="89957"/>
    <lineage>
        <taxon>Eukaryota</taxon>
        <taxon>Sar</taxon>
        <taxon>Alveolata</taxon>
        <taxon>Dinophyceae</taxon>
        <taxon>Suessiales</taxon>
        <taxon>Suessiaceae</taxon>
        <taxon>Polarella</taxon>
    </lineage>
</organism>
<evidence type="ECO:0000313" key="3">
    <source>
        <dbReference type="EMBL" id="CAE8688554.1"/>
    </source>
</evidence>
<dbReference type="AlphaFoldDB" id="A0A813JZG9"/>
<dbReference type="EMBL" id="CAJNNW010026907">
    <property type="protein sequence ID" value="CAE8688554.1"/>
    <property type="molecule type" value="Genomic_DNA"/>
</dbReference>
<comment type="caution">
    <text evidence="3">The sequence shown here is derived from an EMBL/GenBank/DDBJ whole genome shotgun (WGS) entry which is preliminary data.</text>
</comment>
<reference evidence="3" key="1">
    <citation type="submission" date="2021-02" db="EMBL/GenBank/DDBJ databases">
        <authorList>
            <person name="Dougan E. K."/>
            <person name="Rhodes N."/>
            <person name="Thang M."/>
            <person name="Chan C."/>
        </authorList>
    </citation>
    <scope>NUCLEOTIDE SEQUENCE</scope>
</reference>
<protein>
    <submittedName>
        <fullName evidence="3">Uncharacterized protein</fullName>
    </submittedName>
</protein>
<name>A0A813JZG9_POLGL</name>
<sequence>MRSLSPLPLLLLASLGLLGRPVLAFGPVRLHFGPASLAVSGWDSAWATISGTPFLMINSLLPPLYGIWGGDYASATQTQREATALGAFSTLAAETSLCLTSVPIGSYSLQVNVGDSAGPTSSCLDLLSGEKIYEGTTTSGAFASGTAIVHKQTVEECLRIRACQGGSVINTWEVDHIVCHLVRPTTTTITSITCLSCHWTRPSCLDLLQVFFICCCWYCCCEHVIQITDHSKQR</sequence>
<keyword evidence="1" id="KW-0732">Signal</keyword>
<dbReference type="Proteomes" id="UP000626109">
    <property type="component" value="Unassembled WGS sequence"/>
</dbReference>
<dbReference type="EMBL" id="CAJNNV010027184">
    <property type="protein sequence ID" value="CAE8619605.1"/>
    <property type="molecule type" value="Genomic_DNA"/>
</dbReference>
<accession>A0A813JZG9</accession>
<keyword evidence="5" id="KW-1185">Reference proteome</keyword>
<dbReference type="Proteomes" id="UP000654075">
    <property type="component" value="Unassembled WGS sequence"/>
</dbReference>
<proteinExistence type="predicted"/>
<feature type="chain" id="PRO_5036222194" evidence="1">
    <location>
        <begin position="25"/>
        <end position="234"/>
    </location>
</feature>
<evidence type="ECO:0000313" key="4">
    <source>
        <dbReference type="Proteomes" id="UP000626109"/>
    </source>
</evidence>
<evidence type="ECO:0000313" key="5">
    <source>
        <dbReference type="Proteomes" id="UP000654075"/>
    </source>
</evidence>
<dbReference type="OrthoDB" id="504170at2759"/>
<gene>
    <name evidence="2" type="ORF">PGLA1383_LOCUS37190</name>
    <name evidence="3" type="ORF">PGLA2088_LOCUS25970</name>
</gene>
<evidence type="ECO:0000256" key="1">
    <source>
        <dbReference type="SAM" id="SignalP"/>
    </source>
</evidence>
<feature type="signal peptide" evidence="1">
    <location>
        <begin position="1"/>
        <end position="24"/>
    </location>
</feature>